<feature type="region of interest" description="Disordered" evidence="1">
    <location>
        <begin position="1"/>
        <end position="22"/>
    </location>
</feature>
<comment type="caution">
    <text evidence="2">The sequence shown here is derived from an EMBL/GenBank/DDBJ whole genome shotgun (WGS) entry which is preliminary data.</text>
</comment>
<feature type="compositionally biased region" description="Basic and acidic residues" evidence="1">
    <location>
        <begin position="1"/>
        <end position="15"/>
    </location>
</feature>
<sequence>MRRVDEVIDKKERIQGKGSRRQIRIEADLPEVSSCSQPPKCLPIDVHDSKWFNNCPIGEKVVLADSFKVSFLPNASQSICGIQNSDKRLSDHQITKNYWEKCTYSYDLSHKIPKEDDESESIEDYSKSD</sequence>
<evidence type="ECO:0000256" key="1">
    <source>
        <dbReference type="SAM" id="MobiDB-lite"/>
    </source>
</evidence>
<accession>A0A9Q3CT75</accession>
<dbReference type="Proteomes" id="UP000765509">
    <property type="component" value="Unassembled WGS sequence"/>
</dbReference>
<evidence type="ECO:0000313" key="3">
    <source>
        <dbReference type="Proteomes" id="UP000765509"/>
    </source>
</evidence>
<evidence type="ECO:0000313" key="2">
    <source>
        <dbReference type="EMBL" id="MBW0489558.1"/>
    </source>
</evidence>
<organism evidence="2 3">
    <name type="scientific">Austropuccinia psidii MF-1</name>
    <dbReference type="NCBI Taxonomy" id="1389203"/>
    <lineage>
        <taxon>Eukaryota</taxon>
        <taxon>Fungi</taxon>
        <taxon>Dikarya</taxon>
        <taxon>Basidiomycota</taxon>
        <taxon>Pucciniomycotina</taxon>
        <taxon>Pucciniomycetes</taxon>
        <taxon>Pucciniales</taxon>
        <taxon>Sphaerophragmiaceae</taxon>
        <taxon>Austropuccinia</taxon>
    </lineage>
</organism>
<proteinExistence type="predicted"/>
<dbReference type="OrthoDB" id="3045408at2759"/>
<dbReference type="AlphaFoldDB" id="A0A9Q3CT75"/>
<protein>
    <submittedName>
        <fullName evidence="2">Uncharacterized protein</fullName>
    </submittedName>
</protein>
<gene>
    <name evidence="2" type="ORF">O181_029273</name>
</gene>
<reference evidence="2" key="1">
    <citation type="submission" date="2021-03" db="EMBL/GenBank/DDBJ databases">
        <title>Draft genome sequence of rust myrtle Austropuccinia psidii MF-1, a brazilian biotype.</title>
        <authorList>
            <person name="Quecine M.C."/>
            <person name="Pachon D.M.R."/>
            <person name="Bonatelli M.L."/>
            <person name="Correr F.H."/>
            <person name="Franceschini L.M."/>
            <person name="Leite T.F."/>
            <person name="Margarido G.R.A."/>
            <person name="Almeida C.A."/>
            <person name="Ferrarezi J.A."/>
            <person name="Labate C.A."/>
        </authorList>
    </citation>
    <scope>NUCLEOTIDE SEQUENCE</scope>
    <source>
        <strain evidence="2">MF-1</strain>
    </source>
</reference>
<name>A0A9Q3CT75_9BASI</name>
<keyword evidence="3" id="KW-1185">Reference proteome</keyword>
<dbReference type="EMBL" id="AVOT02010136">
    <property type="protein sequence ID" value="MBW0489558.1"/>
    <property type="molecule type" value="Genomic_DNA"/>
</dbReference>